<dbReference type="AlphaFoldDB" id="K7Z5Z0"/>
<proteinExistence type="predicted"/>
<gene>
    <name evidence="2" type="ORF">A1OE_1356</name>
</gene>
<keyword evidence="1" id="KW-0472">Membrane</keyword>
<protein>
    <submittedName>
        <fullName evidence="2">Uncharacterized protein</fullName>
    </submittedName>
</protein>
<dbReference type="EMBL" id="CP003539">
    <property type="protein sequence ID" value="AFX99528.1"/>
    <property type="molecule type" value="Genomic_DNA"/>
</dbReference>
<accession>K7Z5Z0</accession>
<evidence type="ECO:0000313" key="2">
    <source>
        <dbReference type="EMBL" id="AFX99528.1"/>
    </source>
</evidence>
<evidence type="ECO:0000256" key="1">
    <source>
        <dbReference type="SAM" id="Phobius"/>
    </source>
</evidence>
<name>K7Z5Z0_9PROT</name>
<keyword evidence="3" id="KW-1185">Reference proteome</keyword>
<sequence length="56" mass="6368">MNNDGALIFQVNSKLLAVVLAQYSTIGSIFDRFFLFKISISRRDKLAFITITLRIS</sequence>
<feature type="transmembrane region" description="Helical" evidence="1">
    <location>
        <begin position="15"/>
        <end position="35"/>
    </location>
</feature>
<keyword evidence="1" id="KW-1133">Transmembrane helix</keyword>
<organism evidence="2 3">
    <name type="scientific">Candidatus Endolissoclinum faulkneri L2</name>
    <dbReference type="NCBI Taxonomy" id="1193729"/>
    <lineage>
        <taxon>Bacteria</taxon>
        <taxon>Pseudomonadati</taxon>
        <taxon>Pseudomonadota</taxon>
        <taxon>Alphaproteobacteria</taxon>
        <taxon>Rhodospirillales</taxon>
        <taxon>Rhodospirillaceae</taxon>
        <taxon>Candidatus Endolissoclinum</taxon>
    </lineage>
</organism>
<dbReference type="KEGG" id="thal:A1OE_1356"/>
<dbReference type="HOGENOM" id="CLU_3005550_0_0_5"/>
<reference evidence="2 3" key="1">
    <citation type="journal article" date="2012" name="Proc. Natl. Acad. Sci. U.S.A.">
        <title>Genome streamlining and chemical defense in a coral reef symbiosis.</title>
        <authorList>
            <person name="Kwan J.C."/>
            <person name="Donia M.S."/>
            <person name="Han A.W."/>
            <person name="Hirose E."/>
            <person name="Haygood M.G."/>
            <person name="Schmidt E.W."/>
        </authorList>
    </citation>
    <scope>NUCLEOTIDE SEQUENCE [LARGE SCALE GENOMIC DNA]</scope>
    <source>
        <strain evidence="2 3">L2</strain>
    </source>
</reference>
<evidence type="ECO:0000313" key="3">
    <source>
        <dbReference type="Proteomes" id="UP000010077"/>
    </source>
</evidence>
<keyword evidence="1" id="KW-0812">Transmembrane</keyword>
<dbReference type="Proteomes" id="UP000010077">
    <property type="component" value="Chromosome"/>
</dbReference>